<organism evidence="6 7">
    <name type="scientific">Flavobacterium cutihirudinis</name>
    <dbReference type="NCBI Taxonomy" id="1265740"/>
    <lineage>
        <taxon>Bacteria</taxon>
        <taxon>Pseudomonadati</taxon>
        <taxon>Bacteroidota</taxon>
        <taxon>Flavobacteriia</taxon>
        <taxon>Flavobacteriales</taxon>
        <taxon>Flavobacteriaceae</taxon>
        <taxon>Flavobacterium</taxon>
    </lineage>
</organism>
<evidence type="ECO:0000256" key="1">
    <source>
        <dbReference type="ARBA" id="ARBA00022617"/>
    </source>
</evidence>
<dbReference type="InterPro" id="IPR036909">
    <property type="entry name" value="Cyt_c-like_dom_sf"/>
</dbReference>
<dbReference type="Pfam" id="PF06537">
    <property type="entry name" value="DHOR"/>
    <property type="match status" value="1"/>
</dbReference>
<dbReference type="EMBL" id="QRDQ01000007">
    <property type="protein sequence ID" value="RED26946.1"/>
    <property type="molecule type" value="Genomic_DNA"/>
</dbReference>
<reference evidence="6 7" key="1">
    <citation type="submission" date="2018-07" db="EMBL/GenBank/DDBJ databases">
        <title>Genomic Encyclopedia of Archaeal and Bacterial Type Strains, Phase II (KMG-II): from individual species to whole genera.</title>
        <authorList>
            <person name="Goeker M."/>
        </authorList>
    </citation>
    <scope>NUCLEOTIDE SEQUENCE [LARGE SCALE GENOMIC DNA]</scope>
    <source>
        <strain evidence="6 7">DSM 25795</strain>
    </source>
</reference>
<protein>
    <submittedName>
        <fullName evidence="6">CxxC motif-containing protein (DUF1111 family)</fullName>
    </submittedName>
</protein>
<evidence type="ECO:0000256" key="2">
    <source>
        <dbReference type="ARBA" id="ARBA00022723"/>
    </source>
</evidence>
<dbReference type="SUPFAM" id="SSF46626">
    <property type="entry name" value="Cytochrome c"/>
    <property type="match status" value="1"/>
</dbReference>
<feature type="domain" description="Cytochrome c" evidence="5">
    <location>
        <begin position="66"/>
        <end position="259"/>
    </location>
</feature>
<dbReference type="AlphaFoldDB" id="A0A3D9G147"/>
<comment type="caution">
    <text evidence="6">The sequence shown here is derived from an EMBL/GenBank/DDBJ whole genome shotgun (WGS) entry which is preliminary data.</text>
</comment>
<name>A0A3D9G147_9FLAO</name>
<evidence type="ECO:0000313" key="6">
    <source>
        <dbReference type="EMBL" id="RED26946.1"/>
    </source>
</evidence>
<sequence length="401" mass="43558">MANINIFLKTSFILVVLNIGLVSCETSFVDLPQDDKLLDGSIEGLSASESTQFLKGDQAVNEVFNRASGLGPTFVSTSCISCHAGDGKGHPFTSLVRFGQIDETGNHFIKLGGPQLQNRALPGFIPEEIPSGTSFSTFMPPSITGLGLLQYVSDADLIAMTDPEDVDDDGISGNVNWINIPDYAIVSSNAISKNGKYIGRYGKKASAFDLLHQTVNAYNQDMGITSIFNPIDHYSALEIDPEIATSKVNDVVFYLKTLKAPIQRSQNDPAVIRGKVIFNQISCTGCHRSELKTSYSPINSLSNKTFAPYTDLLLHDMGPGLDDGYTEGSAKTSEWRTPPLWGIGLSENSQGGNLFLMHDGRAKSIEQAILMHGGEGQKSKYAFEKLSKEDKQALLKFIKSL</sequence>
<gene>
    <name evidence="6" type="ORF">BD847_0877</name>
</gene>
<proteinExistence type="predicted"/>
<evidence type="ECO:0000259" key="5">
    <source>
        <dbReference type="PROSITE" id="PS51007"/>
    </source>
</evidence>
<dbReference type="GO" id="GO:0004130">
    <property type="term" value="F:cytochrome-c peroxidase activity"/>
    <property type="evidence" value="ECO:0007669"/>
    <property type="project" value="TreeGrafter"/>
</dbReference>
<keyword evidence="7" id="KW-1185">Reference proteome</keyword>
<dbReference type="PANTHER" id="PTHR30600:SF4">
    <property type="entry name" value="CYTOCHROME C DOMAIN-CONTAINING PROTEIN"/>
    <property type="match status" value="1"/>
</dbReference>
<feature type="domain" description="Cytochrome c" evidence="5">
    <location>
        <begin position="269"/>
        <end position="401"/>
    </location>
</feature>
<dbReference type="RefSeq" id="WP_115887012.1">
    <property type="nucleotide sequence ID" value="NZ_QRDQ01000007.1"/>
</dbReference>
<evidence type="ECO:0000256" key="3">
    <source>
        <dbReference type="ARBA" id="ARBA00023004"/>
    </source>
</evidence>
<dbReference type="GO" id="GO:0046872">
    <property type="term" value="F:metal ion binding"/>
    <property type="evidence" value="ECO:0007669"/>
    <property type="project" value="UniProtKB-KW"/>
</dbReference>
<dbReference type="GO" id="GO:0009055">
    <property type="term" value="F:electron transfer activity"/>
    <property type="evidence" value="ECO:0007669"/>
    <property type="project" value="InterPro"/>
</dbReference>
<keyword evidence="1 4" id="KW-0349">Heme</keyword>
<dbReference type="InterPro" id="IPR009056">
    <property type="entry name" value="Cyt_c-like_dom"/>
</dbReference>
<dbReference type="Gene3D" id="1.10.760.10">
    <property type="entry name" value="Cytochrome c-like domain"/>
    <property type="match status" value="1"/>
</dbReference>
<evidence type="ECO:0000256" key="4">
    <source>
        <dbReference type="PROSITE-ProRule" id="PRU00433"/>
    </source>
</evidence>
<dbReference type="InterPro" id="IPR051395">
    <property type="entry name" value="Cytochrome_c_Peroxidase/MauG"/>
</dbReference>
<dbReference type="PANTHER" id="PTHR30600">
    <property type="entry name" value="CYTOCHROME C PEROXIDASE-RELATED"/>
    <property type="match status" value="1"/>
</dbReference>
<keyword evidence="2 4" id="KW-0479">Metal-binding</keyword>
<dbReference type="Proteomes" id="UP000257004">
    <property type="component" value="Unassembled WGS sequence"/>
</dbReference>
<dbReference type="InterPro" id="IPR010538">
    <property type="entry name" value="DHOR"/>
</dbReference>
<dbReference type="GO" id="GO:0020037">
    <property type="term" value="F:heme binding"/>
    <property type="evidence" value="ECO:0007669"/>
    <property type="project" value="InterPro"/>
</dbReference>
<dbReference type="PROSITE" id="PS51007">
    <property type="entry name" value="CYTC"/>
    <property type="match status" value="2"/>
</dbReference>
<evidence type="ECO:0000313" key="7">
    <source>
        <dbReference type="Proteomes" id="UP000257004"/>
    </source>
</evidence>
<accession>A0A3D9G147</accession>
<dbReference type="OrthoDB" id="9805202at2"/>
<keyword evidence="3 4" id="KW-0408">Iron</keyword>